<evidence type="ECO:0000259" key="9">
    <source>
        <dbReference type="SMART" id="SM00852"/>
    </source>
</evidence>
<keyword evidence="7" id="KW-0460">Magnesium</keyword>
<name>A0ABU2DSH2_9MICC</name>
<dbReference type="SMART" id="SM00852">
    <property type="entry name" value="MoCF_biosynth"/>
    <property type="match status" value="1"/>
</dbReference>
<dbReference type="SUPFAM" id="SSF63882">
    <property type="entry name" value="MoeA N-terminal region -like"/>
    <property type="match status" value="1"/>
</dbReference>
<dbReference type="Pfam" id="PF00994">
    <property type="entry name" value="MoCF_biosynth"/>
    <property type="match status" value="1"/>
</dbReference>
<dbReference type="PANTHER" id="PTHR10192">
    <property type="entry name" value="MOLYBDOPTERIN BIOSYNTHESIS PROTEIN"/>
    <property type="match status" value="1"/>
</dbReference>
<dbReference type="EC" id="2.10.1.1" evidence="7"/>
<dbReference type="InterPro" id="IPR038987">
    <property type="entry name" value="MoeA-like"/>
</dbReference>
<evidence type="ECO:0000256" key="7">
    <source>
        <dbReference type="RuleBase" id="RU365090"/>
    </source>
</evidence>
<keyword evidence="7" id="KW-0808">Transferase</keyword>
<evidence type="ECO:0000256" key="3">
    <source>
        <dbReference type="ARBA" id="ARBA00010763"/>
    </source>
</evidence>
<keyword evidence="5 7" id="KW-0501">Molybdenum cofactor biosynthesis</keyword>
<dbReference type="Pfam" id="PF03453">
    <property type="entry name" value="MoeA_N"/>
    <property type="match status" value="1"/>
</dbReference>
<proteinExistence type="inferred from homology"/>
<comment type="similarity">
    <text evidence="3 7">Belongs to the MoeA family.</text>
</comment>
<gene>
    <name evidence="10" type="ORF">RIL96_07735</name>
</gene>
<dbReference type="InterPro" id="IPR036425">
    <property type="entry name" value="MoaB/Mog-like_dom_sf"/>
</dbReference>
<dbReference type="InterPro" id="IPR001453">
    <property type="entry name" value="MoaB/Mog_dom"/>
</dbReference>
<accession>A0ABU2DSH2</accession>
<feature type="region of interest" description="Disordered" evidence="8">
    <location>
        <begin position="65"/>
        <end position="93"/>
    </location>
</feature>
<dbReference type="PANTHER" id="PTHR10192:SF5">
    <property type="entry name" value="GEPHYRIN"/>
    <property type="match status" value="1"/>
</dbReference>
<dbReference type="EMBL" id="JAVKGR010000007">
    <property type="protein sequence ID" value="MDR8019458.1"/>
    <property type="molecule type" value="Genomic_DNA"/>
</dbReference>
<evidence type="ECO:0000313" key="10">
    <source>
        <dbReference type="EMBL" id="MDR8019458.1"/>
    </source>
</evidence>
<evidence type="ECO:0000256" key="2">
    <source>
        <dbReference type="ARBA" id="ARBA00005046"/>
    </source>
</evidence>
<dbReference type="SUPFAM" id="SSF53218">
    <property type="entry name" value="Molybdenum cofactor biosynthesis proteins"/>
    <property type="match status" value="1"/>
</dbReference>
<dbReference type="Proteomes" id="UP001251870">
    <property type="component" value="Unassembled WGS sequence"/>
</dbReference>
<comment type="caution">
    <text evidence="10">The sequence shown here is derived from an EMBL/GenBank/DDBJ whole genome shotgun (WGS) entry which is preliminary data.</text>
</comment>
<dbReference type="NCBIfam" id="TIGR00177">
    <property type="entry name" value="molyb_syn"/>
    <property type="match status" value="1"/>
</dbReference>
<dbReference type="RefSeq" id="WP_310548449.1">
    <property type="nucleotide sequence ID" value="NZ_JAVKGR010000007.1"/>
</dbReference>
<evidence type="ECO:0000256" key="8">
    <source>
        <dbReference type="SAM" id="MobiDB-lite"/>
    </source>
</evidence>
<dbReference type="InterPro" id="IPR005110">
    <property type="entry name" value="MoeA_linker/N"/>
</dbReference>
<keyword evidence="7" id="KW-0479">Metal-binding</keyword>
<dbReference type="CDD" id="cd00887">
    <property type="entry name" value="MoeA"/>
    <property type="match status" value="1"/>
</dbReference>
<organism evidence="10 11">
    <name type="scientific">Nesterenkonia aerolata</name>
    <dbReference type="NCBI Taxonomy" id="3074079"/>
    <lineage>
        <taxon>Bacteria</taxon>
        <taxon>Bacillati</taxon>
        <taxon>Actinomycetota</taxon>
        <taxon>Actinomycetes</taxon>
        <taxon>Micrococcales</taxon>
        <taxon>Micrococcaceae</taxon>
        <taxon>Nesterenkonia</taxon>
    </lineage>
</organism>
<evidence type="ECO:0000256" key="5">
    <source>
        <dbReference type="ARBA" id="ARBA00023150"/>
    </source>
</evidence>
<dbReference type="Gene3D" id="3.40.980.10">
    <property type="entry name" value="MoaB/Mog-like domain"/>
    <property type="match status" value="1"/>
</dbReference>
<protein>
    <recommendedName>
        <fullName evidence="7">Molybdopterin molybdenumtransferase</fullName>
        <ecNumber evidence="7">2.10.1.1</ecNumber>
    </recommendedName>
</protein>
<reference evidence="10 11" key="1">
    <citation type="submission" date="2023-09" db="EMBL/GenBank/DDBJ databases">
        <title>Description of three actinobacteria isolated from air of manufacturing shop in a pharmaceutical factory.</title>
        <authorList>
            <person name="Zhang D.-F."/>
        </authorList>
    </citation>
    <scope>NUCLEOTIDE SEQUENCE [LARGE SCALE GENOMIC DNA]</scope>
    <source>
        <strain evidence="10 11">LY-0111</strain>
    </source>
</reference>
<sequence>MTETPSWQEAMMIAASLGAPVPAHPVPLAEAIGATAAEELRTRIPLPHYDSAAMDGYAVSGPGPWRLDPVGSAEPTGGLDSEPHRTSGTRPLPQGCARAVLTGGLIPEGTSSVLRQEFADDRGGWLHLAGDRTDDPPAAARGDLTPGRHIRTAGCEAPAGTVMVTEGTVLSPAHIAYLSIAGFDEVLVRSRPRVTVLTTGDEVISRGMPQPGQVRDAFTPVLPTVLGSLGARPVQVHRVGDDRGELDRALDAAVDASDLVVTTGGTGRSGADLVRRALTDRGTVAFSEVAMRPGHPTMAARLPSAERAVPVVALPGNPLAAMVALRVVVQPVIEAMLDRAPRPVSRVPTEPVQPSRVDRLLPGLLAEDGLWRTTEATGANMLRGLAAAQGLLVLPREGISDGGEAVLLDLPW</sequence>
<evidence type="ECO:0000313" key="11">
    <source>
        <dbReference type="Proteomes" id="UP001251870"/>
    </source>
</evidence>
<dbReference type="InterPro" id="IPR036135">
    <property type="entry name" value="MoeA_linker/N_sf"/>
</dbReference>
<evidence type="ECO:0000256" key="4">
    <source>
        <dbReference type="ARBA" id="ARBA00022505"/>
    </source>
</evidence>
<evidence type="ECO:0000256" key="6">
    <source>
        <dbReference type="ARBA" id="ARBA00047317"/>
    </source>
</evidence>
<dbReference type="InterPro" id="IPR008284">
    <property type="entry name" value="MoCF_biosynth_CS"/>
</dbReference>
<comment type="pathway">
    <text evidence="2 7">Cofactor biosynthesis; molybdopterin biosynthesis.</text>
</comment>
<dbReference type="PROSITE" id="PS01078">
    <property type="entry name" value="MOCF_BIOSYNTHESIS_1"/>
    <property type="match status" value="1"/>
</dbReference>
<dbReference type="Gene3D" id="2.170.190.11">
    <property type="entry name" value="Molybdopterin biosynthesis moea protein, domain 3"/>
    <property type="match status" value="1"/>
</dbReference>
<comment type="cofactor">
    <cofactor evidence="7">
        <name>Mg(2+)</name>
        <dbReference type="ChEBI" id="CHEBI:18420"/>
    </cofactor>
</comment>
<comment type="function">
    <text evidence="1 7">Catalyzes the insertion of molybdate into adenylated molybdopterin with the concomitant release of AMP.</text>
</comment>
<feature type="domain" description="MoaB/Mog" evidence="9">
    <location>
        <begin position="195"/>
        <end position="335"/>
    </location>
</feature>
<dbReference type="Gene3D" id="3.90.105.10">
    <property type="entry name" value="Molybdopterin biosynthesis moea protein, domain 2"/>
    <property type="match status" value="1"/>
</dbReference>
<keyword evidence="11" id="KW-1185">Reference proteome</keyword>
<comment type="catalytic activity">
    <reaction evidence="6">
        <text>adenylyl-molybdopterin + molybdate = Mo-molybdopterin + AMP + H(+)</text>
        <dbReference type="Rhea" id="RHEA:35047"/>
        <dbReference type="ChEBI" id="CHEBI:15378"/>
        <dbReference type="ChEBI" id="CHEBI:36264"/>
        <dbReference type="ChEBI" id="CHEBI:62727"/>
        <dbReference type="ChEBI" id="CHEBI:71302"/>
        <dbReference type="ChEBI" id="CHEBI:456215"/>
        <dbReference type="EC" id="2.10.1.1"/>
    </reaction>
</comment>
<evidence type="ECO:0000256" key="1">
    <source>
        <dbReference type="ARBA" id="ARBA00002901"/>
    </source>
</evidence>
<keyword evidence="4 7" id="KW-0500">Molybdenum</keyword>